<dbReference type="AlphaFoldDB" id="A0A101XT72"/>
<reference evidence="2 3" key="1">
    <citation type="submission" date="2015-12" db="EMBL/GenBank/DDBJ databases">
        <title>Draft genome sequence of Acidibacillus ferrooxidans ITV001, isolated from a chalcopyrite acid mine drainage site in Brazil.</title>
        <authorList>
            <person name="Dall'Agnol H."/>
            <person name="Nancucheo I."/>
            <person name="Johnson B."/>
            <person name="Oliveira R."/>
            <person name="Leite L."/>
            <person name="Pylro V."/>
            <person name="Nunes G.L."/>
            <person name="Tzotzos G."/>
            <person name="Fernandes G.R."/>
            <person name="Dutra J."/>
            <person name="Orellana S.C."/>
            <person name="Oliveira G."/>
        </authorList>
    </citation>
    <scope>NUCLEOTIDE SEQUENCE [LARGE SCALE GENOMIC DNA]</scope>
    <source>
        <strain evidence="3">ITV01</strain>
    </source>
</reference>
<dbReference type="PANTHER" id="PTHR37301">
    <property type="entry name" value="DNA-BINDING PROTEIN-RELATED"/>
    <property type="match status" value="1"/>
</dbReference>
<keyword evidence="3" id="KW-1185">Reference proteome</keyword>
<evidence type="ECO:0000313" key="3">
    <source>
        <dbReference type="Proteomes" id="UP000053557"/>
    </source>
</evidence>
<name>A0A101XT72_9BACL</name>
<gene>
    <name evidence="2" type="ORF">ATW55_12110</name>
</gene>
<accession>A0A101XT72</accession>
<dbReference type="SUPFAM" id="SSF47413">
    <property type="entry name" value="lambda repressor-like DNA-binding domains"/>
    <property type="match status" value="1"/>
</dbReference>
<dbReference type="InterPro" id="IPR001387">
    <property type="entry name" value="Cro/C1-type_HTH"/>
</dbReference>
<dbReference type="Gene3D" id="1.10.260.40">
    <property type="entry name" value="lambda repressor-like DNA-binding domains"/>
    <property type="match status" value="1"/>
</dbReference>
<dbReference type="PANTHER" id="PTHR37301:SF1">
    <property type="entry name" value="DNA-BINDING PROTEIN"/>
    <property type="match status" value="1"/>
</dbReference>
<dbReference type="OrthoDB" id="9805309at2"/>
<protein>
    <recommendedName>
        <fullName evidence="1">HTH cro/C1-type domain-containing protein</fullName>
    </recommendedName>
</protein>
<dbReference type="InterPro" id="IPR010982">
    <property type="entry name" value="Lambda_DNA-bd_dom_sf"/>
</dbReference>
<dbReference type="EMBL" id="LPVJ01000006">
    <property type="protein sequence ID" value="KUO97060.1"/>
    <property type="molecule type" value="Genomic_DNA"/>
</dbReference>
<proteinExistence type="predicted"/>
<dbReference type="Proteomes" id="UP000053557">
    <property type="component" value="Unassembled WGS sequence"/>
</dbReference>
<comment type="caution">
    <text evidence="2">The sequence shown here is derived from an EMBL/GenBank/DDBJ whole genome shotgun (WGS) entry which is preliminary data.</text>
</comment>
<dbReference type="GO" id="GO:0003677">
    <property type="term" value="F:DNA binding"/>
    <property type="evidence" value="ECO:0007669"/>
    <property type="project" value="InterPro"/>
</dbReference>
<evidence type="ECO:0000259" key="1">
    <source>
        <dbReference type="PROSITE" id="PS50943"/>
    </source>
</evidence>
<dbReference type="PROSITE" id="PS50943">
    <property type="entry name" value="HTH_CROC1"/>
    <property type="match status" value="1"/>
</dbReference>
<dbReference type="Pfam" id="PF13443">
    <property type="entry name" value="HTH_26"/>
    <property type="match status" value="1"/>
</dbReference>
<dbReference type="CDD" id="cd00093">
    <property type="entry name" value="HTH_XRE"/>
    <property type="match status" value="1"/>
</dbReference>
<evidence type="ECO:0000313" key="2">
    <source>
        <dbReference type="EMBL" id="KUO97060.1"/>
    </source>
</evidence>
<sequence length="73" mass="8263">MIKMHLSKLLGEKRMTQTRLAQLAGVRPSTVNVFYHETIKRLDVDMLDAICRVLQCQPGDLLEYVEDDSGTLG</sequence>
<dbReference type="SMART" id="SM00530">
    <property type="entry name" value="HTH_XRE"/>
    <property type="match status" value="1"/>
</dbReference>
<feature type="domain" description="HTH cro/C1-type" evidence="1">
    <location>
        <begin position="6"/>
        <end position="61"/>
    </location>
</feature>
<organism evidence="2 3">
    <name type="scientific">Ferroacidibacillus organovorans</name>
    <dbReference type="NCBI Taxonomy" id="1765683"/>
    <lineage>
        <taxon>Bacteria</taxon>
        <taxon>Bacillati</taxon>
        <taxon>Bacillota</taxon>
        <taxon>Bacilli</taxon>
        <taxon>Bacillales</taxon>
        <taxon>Alicyclobacillaceae</taxon>
        <taxon>Ferroacidibacillus</taxon>
    </lineage>
</organism>